<dbReference type="Proteomes" id="UP001328107">
    <property type="component" value="Unassembled WGS sequence"/>
</dbReference>
<proteinExistence type="predicted"/>
<keyword evidence="3" id="KW-1185">Reference proteome</keyword>
<evidence type="ECO:0000313" key="2">
    <source>
        <dbReference type="EMBL" id="GMR33587.1"/>
    </source>
</evidence>
<gene>
    <name evidence="2" type="ORF">PMAYCL1PPCAC_03782</name>
</gene>
<comment type="caution">
    <text evidence="2">The sequence shown here is derived from an EMBL/GenBank/DDBJ whole genome shotgun (WGS) entry which is preliminary data.</text>
</comment>
<protein>
    <submittedName>
        <fullName evidence="2">Uncharacterized protein</fullName>
    </submittedName>
</protein>
<feature type="non-terminal residue" evidence="2">
    <location>
        <position position="73"/>
    </location>
</feature>
<dbReference type="InterPro" id="IPR052140">
    <property type="entry name" value="Dev_Signal_Hedgehog-like"/>
</dbReference>
<dbReference type="EMBL" id="BTRK01000001">
    <property type="protein sequence ID" value="GMR33587.1"/>
    <property type="molecule type" value="Genomic_DNA"/>
</dbReference>
<keyword evidence="1" id="KW-0217">Developmental protein</keyword>
<dbReference type="AlphaFoldDB" id="A0AAN5C8A4"/>
<evidence type="ECO:0000313" key="3">
    <source>
        <dbReference type="Proteomes" id="UP001328107"/>
    </source>
</evidence>
<accession>A0AAN5C8A4</accession>
<dbReference type="PANTHER" id="PTHR46706">
    <property type="entry name" value="PROTEIN QUA-1-RELATED"/>
    <property type="match status" value="1"/>
</dbReference>
<organism evidence="2 3">
    <name type="scientific">Pristionchus mayeri</name>
    <dbReference type="NCBI Taxonomy" id="1317129"/>
    <lineage>
        <taxon>Eukaryota</taxon>
        <taxon>Metazoa</taxon>
        <taxon>Ecdysozoa</taxon>
        <taxon>Nematoda</taxon>
        <taxon>Chromadorea</taxon>
        <taxon>Rhabditida</taxon>
        <taxon>Rhabditina</taxon>
        <taxon>Diplogasteromorpha</taxon>
        <taxon>Diplogasteroidea</taxon>
        <taxon>Neodiplogasteridae</taxon>
        <taxon>Pristionchus</taxon>
    </lineage>
</organism>
<reference evidence="3" key="1">
    <citation type="submission" date="2022-10" db="EMBL/GenBank/DDBJ databases">
        <title>Genome assembly of Pristionchus species.</title>
        <authorList>
            <person name="Yoshida K."/>
            <person name="Sommer R.J."/>
        </authorList>
    </citation>
    <scope>NUCLEOTIDE SEQUENCE [LARGE SCALE GENOMIC DNA]</scope>
    <source>
        <strain evidence="3">RS5460</strain>
    </source>
</reference>
<dbReference type="PANTHER" id="PTHR46706:SF12">
    <property type="entry name" value="PROTEIN QUA-1-RELATED"/>
    <property type="match status" value="1"/>
</dbReference>
<name>A0AAN5C8A4_9BILA</name>
<feature type="non-terminal residue" evidence="2">
    <location>
        <position position="1"/>
    </location>
</feature>
<evidence type="ECO:0000256" key="1">
    <source>
        <dbReference type="ARBA" id="ARBA00022473"/>
    </source>
</evidence>
<sequence>ADGQPVLGCARPTCFGWAPDGRAATSGAIFARVNDHTDGFVRVDREAVPPYGPEDDRFHSPQTAICEVNYYSS</sequence>